<dbReference type="EMBL" id="JAAGKO020000024">
    <property type="protein sequence ID" value="MDI5964492.1"/>
    <property type="molecule type" value="Genomic_DNA"/>
</dbReference>
<dbReference type="Proteomes" id="UP001156398">
    <property type="component" value="Unassembled WGS sequence"/>
</dbReference>
<gene>
    <name evidence="1" type="ORF">POF43_017465</name>
</gene>
<proteinExistence type="predicted"/>
<protein>
    <submittedName>
        <fullName evidence="1">GNAT family N-acetyltransferase</fullName>
    </submittedName>
</protein>
<name>A0ABT6W170_9ACTN</name>
<organism evidence="1 2">
    <name type="scientific">Streptantibioticus silvisoli</name>
    <dbReference type="NCBI Taxonomy" id="2705255"/>
    <lineage>
        <taxon>Bacteria</taxon>
        <taxon>Bacillati</taxon>
        <taxon>Actinomycetota</taxon>
        <taxon>Actinomycetes</taxon>
        <taxon>Kitasatosporales</taxon>
        <taxon>Streptomycetaceae</taxon>
        <taxon>Streptantibioticus</taxon>
    </lineage>
</organism>
<comment type="caution">
    <text evidence="1">The sequence shown here is derived from an EMBL/GenBank/DDBJ whole genome shotgun (WGS) entry which is preliminary data.</text>
</comment>
<accession>A0ABT6W170</accession>
<dbReference type="SUPFAM" id="SSF55729">
    <property type="entry name" value="Acyl-CoA N-acyltransferases (Nat)"/>
    <property type="match status" value="1"/>
</dbReference>
<evidence type="ECO:0000313" key="1">
    <source>
        <dbReference type="EMBL" id="MDI5964492.1"/>
    </source>
</evidence>
<keyword evidence="2" id="KW-1185">Reference proteome</keyword>
<dbReference type="RefSeq" id="WP_271324638.1">
    <property type="nucleotide sequence ID" value="NZ_JAAGKO020000024.1"/>
</dbReference>
<dbReference type="Gene3D" id="3.40.630.30">
    <property type="match status" value="1"/>
</dbReference>
<dbReference type="InterPro" id="IPR016181">
    <property type="entry name" value="Acyl_CoA_acyltransferase"/>
</dbReference>
<evidence type="ECO:0000313" key="2">
    <source>
        <dbReference type="Proteomes" id="UP001156398"/>
    </source>
</evidence>
<sequence length="379" mass="42031">MDSHNERPTVEVLSGIRDIPVDVWQELAPPDDPMWAWQVFDAMERGAIGVDRFGYAVLREGARISAVLPMSGQRALRLENVVGPRERRLLAPVVRWAPRTLGVPMLFCGHFIGQGHLLAREPLSGPALEALVAAALGFARRHRLGTVVFKDFGERDLTPLRPALHAHGFFFAPALPDTELALGHGSFDAYLAALPAKPRRNARRNIRVFEGSGLRMETLTAFGPLLPDMLGLYRQVMDRADQVLDVIDGSFLRALQEADGLDERLVACFEGRRLVGYLHCFLRGRGMVAARIGMDYRLAHAARLYHNLHYAAIALGIAEGREHIRFAQTAYEPKREMGCVLVEQSYAMTHLRPLPRAALRALLPAALRSAHAEALAPRS</sequence>
<reference evidence="1 2" key="1">
    <citation type="submission" date="2023-05" db="EMBL/GenBank/DDBJ databases">
        <title>Streptantibioticus silvisoli sp. nov., acidotolerant actinomycetes 1 from pine litter.</title>
        <authorList>
            <person name="Swiecimska M."/>
            <person name="Golinska P."/>
            <person name="Sangal V."/>
            <person name="Wachnowicz B."/>
            <person name="Goodfellow M."/>
        </authorList>
    </citation>
    <scope>NUCLEOTIDE SEQUENCE [LARGE SCALE GENOMIC DNA]</scope>
    <source>
        <strain evidence="1 2">SL54</strain>
    </source>
</reference>